<dbReference type="PANTHER" id="PTHR14021:SF15">
    <property type="entry name" value="IRON-SULFUR CLUSTER CO-CHAPERONE PROTEIN HSCB"/>
    <property type="match status" value="1"/>
</dbReference>
<accession>A0A9D3VTC4</accession>
<comment type="caution">
    <text evidence="1">The sequence shown here is derived from an EMBL/GenBank/DDBJ whole genome shotgun (WGS) entry which is preliminary data.</text>
</comment>
<dbReference type="OrthoDB" id="448954at2759"/>
<dbReference type="PANTHER" id="PTHR14021">
    <property type="entry name" value="IRON-SULFUR CLUSTER CO-CHAPERONE PROTEIN HSCB"/>
    <property type="match status" value="1"/>
</dbReference>
<dbReference type="InterPro" id="IPR004640">
    <property type="entry name" value="HscB"/>
</dbReference>
<evidence type="ECO:0000313" key="1">
    <source>
        <dbReference type="EMBL" id="KAH1095911.1"/>
    </source>
</evidence>
<dbReference type="GO" id="GO:0051087">
    <property type="term" value="F:protein-folding chaperone binding"/>
    <property type="evidence" value="ECO:0007669"/>
    <property type="project" value="InterPro"/>
</dbReference>
<organism evidence="1 2">
    <name type="scientific">Gossypium stocksii</name>
    <dbReference type="NCBI Taxonomy" id="47602"/>
    <lineage>
        <taxon>Eukaryota</taxon>
        <taxon>Viridiplantae</taxon>
        <taxon>Streptophyta</taxon>
        <taxon>Embryophyta</taxon>
        <taxon>Tracheophyta</taxon>
        <taxon>Spermatophyta</taxon>
        <taxon>Magnoliopsida</taxon>
        <taxon>eudicotyledons</taxon>
        <taxon>Gunneridae</taxon>
        <taxon>Pentapetalae</taxon>
        <taxon>rosids</taxon>
        <taxon>malvids</taxon>
        <taxon>Malvales</taxon>
        <taxon>Malvaceae</taxon>
        <taxon>Malvoideae</taxon>
        <taxon>Gossypium</taxon>
    </lineage>
</organism>
<proteinExistence type="predicted"/>
<evidence type="ECO:0000313" key="2">
    <source>
        <dbReference type="Proteomes" id="UP000828251"/>
    </source>
</evidence>
<dbReference type="GO" id="GO:0044571">
    <property type="term" value="P:[2Fe-2S] cluster assembly"/>
    <property type="evidence" value="ECO:0007669"/>
    <property type="project" value="InterPro"/>
</dbReference>
<name>A0A9D3VTC4_9ROSI</name>
<reference evidence="1 2" key="1">
    <citation type="journal article" date="2021" name="Plant Biotechnol. J.">
        <title>Multi-omics assisted identification of the key and species-specific regulatory components of drought-tolerant mechanisms in Gossypium stocksii.</title>
        <authorList>
            <person name="Yu D."/>
            <person name="Ke L."/>
            <person name="Zhang D."/>
            <person name="Wu Y."/>
            <person name="Sun Y."/>
            <person name="Mei J."/>
            <person name="Sun J."/>
            <person name="Sun Y."/>
        </authorList>
    </citation>
    <scope>NUCLEOTIDE SEQUENCE [LARGE SCALE GENOMIC DNA]</scope>
    <source>
        <strain evidence="2">cv. E1</strain>
        <tissue evidence="1">Leaf</tissue>
    </source>
</reference>
<dbReference type="GO" id="GO:0001671">
    <property type="term" value="F:ATPase activator activity"/>
    <property type="evidence" value="ECO:0007669"/>
    <property type="project" value="InterPro"/>
</dbReference>
<gene>
    <name evidence="1" type="ORF">J1N35_012832</name>
</gene>
<dbReference type="Proteomes" id="UP000828251">
    <property type="component" value="Unassembled WGS sequence"/>
</dbReference>
<keyword evidence="2" id="KW-1185">Reference proteome</keyword>
<dbReference type="AlphaFoldDB" id="A0A9D3VTC4"/>
<protein>
    <submittedName>
        <fullName evidence="1">Uncharacterized protein</fullName>
    </submittedName>
</protein>
<dbReference type="InterPro" id="IPR036869">
    <property type="entry name" value="J_dom_sf"/>
</dbReference>
<dbReference type="EMBL" id="JAIQCV010000005">
    <property type="protein sequence ID" value="KAH1095911.1"/>
    <property type="molecule type" value="Genomic_DNA"/>
</dbReference>
<sequence length="93" mass="10399">MPQKCFKISKTVPFCFFGSQSAAKLDSSTKRCWNRVACKTGTTPFLYSDSCRSIQPVALSIDYFQIFGLENKYEIEVDVLEGEVQGLAEEIAS</sequence>
<dbReference type="Gene3D" id="1.10.287.110">
    <property type="entry name" value="DnaJ domain"/>
    <property type="match status" value="1"/>
</dbReference>